<dbReference type="Pfam" id="PF00751">
    <property type="entry name" value="DM"/>
    <property type="match status" value="1"/>
</dbReference>
<comment type="similarity">
    <text evidence="1">Belongs to the DMRT family.</text>
</comment>
<dbReference type="GO" id="GO:0000981">
    <property type="term" value="F:DNA-binding transcription factor activity, RNA polymerase II-specific"/>
    <property type="evidence" value="ECO:0007669"/>
    <property type="project" value="TreeGrafter"/>
</dbReference>
<dbReference type="Proteomes" id="UP000600918">
    <property type="component" value="Unassembled WGS sequence"/>
</dbReference>
<dbReference type="GO" id="GO:0007548">
    <property type="term" value="P:sex differentiation"/>
    <property type="evidence" value="ECO:0007669"/>
    <property type="project" value="TreeGrafter"/>
</dbReference>
<feature type="DNA-binding region" description="DM" evidence="6">
    <location>
        <begin position="26"/>
        <end position="73"/>
    </location>
</feature>
<keyword evidence="10" id="KW-1185">Reference proteome</keyword>
<name>A0A834NED0_VESPE</name>
<evidence type="ECO:0000256" key="2">
    <source>
        <dbReference type="ARBA" id="ARBA00022723"/>
    </source>
</evidence>
<dbReference type="PROSITE" id="PS50809">
    <property type="entry name" value="DM_2"/>
    <property type="match status" value="1"/>
</dbReference>
<dbReference type="FunFam" id="4.10.1040.10:FF:000001">
    <property type="entry name" value="doublesex- and mab-3-related transcription factor 1"/>
    <property type="match status" value="1"/>
</dbReference>
<dbReference type="InterPro" id="IPR001275">
    <property type="entry name" value="DM_DNA-bd"/>
</dbReference>
<dbReference type="SUPFAM" id="SSF82927">
    <property type="entry name" value="Cysteine-rich DNA binding domain, (DM domain)"/>
    <property type="match status" value="1"/>
</dbReference>
<dbReference type="GO" id="GO:0000978">
    <property type="term" value="F:RNA polymerase II cis-regulatory region sequence-specific DNA binding"/>
    <property type="evidence" value="ECO:0007669"/>
    <property type="project" value="TreeGrafter"/>
</dbReference>
<feature type="region of interest" description="Disordered" evidence="7">
    <location>
        <begin position="1"/>
        <end position="25"/>
    </location>
</feature>
<keyword evidence="3 6" id="KW-0862">Zinc</keyword>
<dbReference type="GO" id="GO:0005634">
    <property type="term" value="C:nucleus"/>
    <property type="evidence" value="ECO:0007669"/>
    <property type="project" value="UniProtKB-SubCell"/>
</dbReference>
<evidence type="ECO:0000256" key="4">
    <source>
        <dbReference type="ARBA" id="ARBA00023125"/>
    </source>
</evidence>
<dbReference type="Gene3D" id="4.10.1040.10">
    <property type="entry name" value="DM DNA-binding domain"/>
    <property type="match status" value="1"/>
</dbReference>
<dbReference type="SMART" id="SM00301">
    <property type="entry name" value="DM"/>
    <property type="match status" value="1"/>
</dbReference>
<gene>
    <name evidence="9" type="ORF">H0235_014666</name>
</gene>
<dbReference type="PROSITE" id="PS40000">
    <property type="entry name" value="DM_1"/>
    <property type="match status" value="1"/>
</dbReference>
<comment type="caution">
    <text evidence="9">The sequence shown here is derived from an EMBL/GenBank/DDBJ whole genome shotgun (WGS) entry which is preliminary data.</text>
</comment>
<reference evidence="9" key="1">
    <citation type="journal article" date="2020" name="G3 (Bethesda)">
        <title>High-Quality Assemblies for Three Invasive Social Wasps from the &lt;i&gt;Vespula&lt;/i&gt; Genus.</title>
        <authorList>
            <person name="Harrop T.W.R."/>
            <person name="Guhlin J."/>
            <person name="McLaughlin G.M."/>
            <person name="Permina E."/>
            <person name="Stockwell P."/>
            <person name="Gilligan J."/>
            <person name="Le Lec M.F."/>
            <person name="Gruber M.A.M."/>
            <person name="Quinn O."/>
            <person name="Lovegrove M."/>
            <person name="Duncan E.J."/>
            <person name="Remnant E.J."/>
            <person name="Van Eeckhoven J."/>
            <person name="Graham B."/>
            <person name="Knapp R.A."/>
            <person name="Langford K.W."/>
            <person name="Kronenberg Z."/>
            <person name="Press M.O."/>
            <person name="Eacker S.M."/>
            <person name="Wilson-Rankin E.E."/>
            <person name="Purcell J."/>
            <person name="Lester P.J."/>
            <person name="Dearden P.K."/>
        </authorList>
    </citation>
    <scope>NUCLEOTIDE SEQUENCE</scope>
    <source>
        <strain evidence="9">Volc-1</strain>
    </source>
</reference>
<dbReference type="Pfam" id="PF03474">
    <property type="entry name" value="DMA"/>
    <property type="match status" value="1"/>
</dbReference>
<evidence type="ECO:0000256" key="5">
    <source>
        <dbReference type="ARBA" id="ARBA00023242"/>
    </source>
</evidence>
<organism evidence="9 10">
    <name type="scientific">Vespula pensylvanica</name>
    <name type="common">Western yellow jacket</name>
    <name type="synonym">Wasp</name>
    <dbReference type="NCBI Taxonomy" id="30213"/>
    <lineage>
        <taxon>Eukaryota</taxon>
        <taxon>Metazoa</taxon>
        <taxon>Ecdysozoa</taxon>
        <taxon>Arthropoda</taxon>
        <taxon>Hexapoda</taxon>
        <taxon>Insecta</taxon>
        <taxon>Pterygota</taxon>
        <taxon>Neoptera</taxon>
        <taxon>Endopterygota</taxon>
        <taxon>Hymenoptera</taxon>
        <taxon>Apocrita</taxon>
        <taxon>Aculeata</taxon>
        <taxon>Vespoidea</taxon>
        <taxon>Vespidae</taxon>
        <taxon>Vespinae</taxon>
        <taxon>Vespula</taxon>
    </lineage>
</organism>
<evidence type="ECO:0000259" key="8">
    <source>
        <dbReference type="PROSITE" id="PS50809"/>
    </source>
</evidence>
<dbReference type="PANTHER" id="PTHR12322">
    <property type="entry name" value="DOUBLESEX AND MAB-3 RELATED TRANSCRIPTION FACTOR DMRT"/>
    <property type="match status" value="1"/>
</dbReference>
<dbReference type="CDD" id="cd14370">
    <property type="entry name" value="CUE_DMA"/>
    <property type="match status" value="1"/>
</dbReference>
<proteinExistence type="inferred from homology"/>
<feature type="compositionally biased region" description="Basic and acidic residues" evidence="7">
    <location>
        <begin position="117"/>
        <end position="147"/>
    </location>
</feature>
<keyword evidence="4 6" id="KW-0238">DNA-binding</keyword>
<sequence length="488" mass="55461">MLRTKSKNKSTNEANEEQSKQRRPKCARCRNHGLISWLRGHKRECRYRECLCPKCSLIAERQRVMAAQVALKRQQAAEDAIALRMAKVATGEKLNRLPAGKIFGMAVTEPKGISSQEEEKDKDMSPRKVDSPLDDSTKRNSTDEGTRSMKGVINGSMDKEVSVSRRSIETLARLFPRTKLSVLQLVLQRCGQDLLKAIEYFASESFGIGSVSSAEVPTSAFRPPQTQVALDRERPTNDIDLSTNNHFPPTSSNFTRNFYLEDAYRLLNVLPEHLSKNISPNTGPATYPTSIIHHSDSSDPSTLPISYDRETVALTVRYNDYFASSMQQQLRDRVYAQVTDRLADHLADQLAPPRSATLHLPPVFPVMIEENCQNFIILESILSYIHLFEKVRLQSSTQQLSQFERSKACITYYDTLQRLTFDREAFREKNQWVLPSNRDSVTELERFDFLYKQNRHRLNTRVDAPKGFTLASLLGTENTVIPLPLGNS</sequence>
<keyword evidence="2 6" id="KW-0479">Metal-binding</keyword>
<evidence type="ECO:0000256" key="3">
    <source>
        <dbReference type="ARBA" id="ARBA00022833"/>
    </source>
</evidence>
<dbReference type="AlphaFoldDB" id="A0A834NED0"/>
<dbReference type="InterPro" id="IPR026607">
    <property type="entry name" value="DMRT"/>
</dbReference>
<evidence type="ECO:0000313" key="9">
    <source>
        <dbReference type="EMBL" id="KAF7407010.1"/>
    </source>
</evidence>
<feature type="domain" description="DM" evidence="8">
    <location>
        <begin position="26"/>
        <end position="73"/>
    </location>
</feature>
<feature type="region of interest" description="Disordered" evidence="7">
    <location>
        <begin position="108"/>
        <end position="152"/>
    </location>
</feature>
<dbReference type="InterPro" id="IPR036407">
    <property type="entry name" value="DM_DNA-bd_sf"/>
</dbReference>
<dbReference type="EMBL" id="JACSDY010000015">
    <property type="protein sequence ID" value="KAF7407010.1"/>
    <property type="molecule type" value="Genomic_DNA"/>
</dbReference>
<evidence type="ECO:0000256" key="6">
    <source>
        <dbReference type="PROSITE-ProRule" id="PRU00070"/>
    </source>
</evidence>
<comment type="subcellular location">
    <subcellularLocation>
        <location evidence="6">Nucleus</location>
    </subcellularLocation>
</comment>
<dbReference type="GO" id="GO:0046872">
    <property type="term" value="F:metal ion binding"/>
    <property type="evidence" value="ECO:0007669"/>
    <property type="project" value="UniProtKB-KW"/>
</dbReference>
<accession>A0A834NED0</accession>
<keyword evidence="5 6" id="KW-0539">Nucleus</keyword>
<evidence type="ECO:0000313" key="10">
    <source>
        <dbReference type="Proteomes" id="UP000600918"/>
    </source>
</evidence>
<dbReference type="PANTHER" id="PTHR12322:SF121">
    <property type="entry name" value="DOUBLESEX-MAB RELATED 93B"/>
    <property type="match status" value="1"/>
</dbReference>
<protein>
    <recommendedName>
        <fullName evidence="8">DM domain-containing protein</fullName>
    </recommendedName>
</protein>
<evidence type="ECO:0000256" key="7">
    <source>
        <dbReference type="SAM" id="MobiDB-lite"/>
    </source>
</evidence>
<dbReference type="InterPro" id="IPR005173">
    <property type="entry name" value="DMA"/>
</dbReference>
<evidence type="ECO:0000256" key="1">
    <source>
        <dbReference type="ARBA" id="ARBA00006834"/>
    </source>
</evidence>